<reference evidence="1 2" key="1">
    <citation type="submission" date="2021-03" db="EMBL/GenBank/DDBJ databases">
        <title>Genomic Encyclopedia of Type Strains, Phase IV (KMG-IV): sequencing the most valuable type-strain genomes for metagenomic binning, comparative biology and taxonomic classification.</title>
        <authorList>
            <person name="Goeker M."/>
        </authorList>
    </citation>
    <scope>NUCLEOTIDE SEQUENCE [LARGE SCALE GENOMIC DNA]</scope>
    <source>
        <strain evidence="1 2">DSM 27138</strain>
    </source>
</reference>
<name>A0ABS4JZI2_9FIRM</name>
<sequence>MDNRRATVYALTEGLATTIYWIDDETRFPLRVRQAAGGEPQVTMVVLEIETVPLDDALFALPADLPGEPFVRDTMPREAIE</sequence>
<protein>
    <recommendedName>
        <fullName evidence="3">Restriction endonuclease domain-containing protein</fullName>
    </recommendedName>
</protein>
<comment type="caution">
    <text evidence="1">The sequence shown here is derived from an EMBL/GenBank/DDBJ whole genome shotgun (WGS) entry which is preliminary data.</text>
</comment>
<proteinExistence type="predicted"/>
<dbReference type="EMBL" id="JAGGLG010000036">
    <property type="protein sequence ID" value="MBP2019849.1"/>
    <property type="molecule type" value="Genomic_DNA"/>
</dbReference>
<accession>A0ABS4JZI2</accession>
<dbReference type="RefSeq" id="WP_209467951.1">
    <property type="nucleotide sequence ID" value="NZ_JAGGLG010000036.1"/>
</dbReference>
<evidence type="ECO:0000313" key="1">
    <source>
        <dbReference type="EMBL" id="MBP2019849.1"/>
    </source>
</evidence>
<dbReference type="Proteomes" id="UP001519289">
    <property type="component" value="Unassembled WGS sequence"/>
</dbReference>
<gene>
    <name evidence="1" type="ORF">J2Z79_003291</name>
</gene>
<evidence type="ECO:0000313" key="2">
    <source>
        <dbReference type="Proteomes" id="UP001519289"/>
    </source>
</evidence>
<keyword evidence="2" id="KW-1185">Reference proteome</keyword>
<evidence type="ECO:0008006" key="3">
    <source>
        <dbReference type="Google" id="ProtNLM"/>
    </source>
</evidence>
<organism evidence="1 2">
    <name type="scientific">Symbiobacterium terraclitae</name>
    <dbReference type="NCBI Taxonomy" id="557451"/>
    <lineage>
        <taxon>Bacteria</taxon>
        <taxon>Bacillati</taxon>
        <taxon>Bacillota</taxon>
        <taxon>Clostridia</taxon>
        <taxon>Eubacteriales</taxon>
        <taxon>Symbiobacteriaceae</taxon>
        <taxon>Symbiobacterium</taxon>
    </lineage>
</organism>